<dbReference type="Proteomes" id="UP000479710">
    <property type="component" value="Unassembled WGS sequence"/>
</dbReference>
<gene>
    <name evidence="2" type="ORF">E2562_021274</name>
</gene>
<dbReference type="EMBL" id="SPHZ02000011">
    <property type="protein sequence ID" value="KAF0892968.1"/>
    <property type="molecule type" value="Genomic_DNA"/>
</dbReference>
<comment type="caution">
    <text evidence="2">The sequence shown here is derived from an EMBL/GenBank/DDBJ whole genome shotgun (WGS) entry which is preliminary data.</text>
</comment>
<reference evidence="2 3" key="1">
    <citation type="submission" date="2019-11" db="EMBL/GenBank/DDBJ databases">
        <title>Whole genome sequence of Oryza granulata.</title>
        <authorList>
            <person name="Li W."/>
        </authorList>
    </citation>
    <scope>NUCLEOTIDE SEQUENCE [LARGE SCALE GENOMIC DNA]</scope>
    <source>
        <strain evidence="3">cv. Menghai</strain>
        <tissue evidence="2">Leaf</tissue>
    </source>
</reference>
<organism evidence="2 3">
    <name type="scientific">Oryza meyeriana var. granulata</name>
    <dbReference type="NCBI Taxonomy" id="110450"/>
    <lineage>
        <taxon>Eukaryota</taxon>
        <taxon>Viridiplantae</taxon>
        <taxon>Streptophyta</taxon>
        <taxon>Embryophyta</taxon>
        <taxon>Tracheophyta</taxon>
        <taxon>Spermatophyta</taxon>
        <taxon>Magnoliopsida</taxon>
        <taxon>Liliopsida</taxon>
        <taxon>Poales</taxon>
        <taxon>Poaceae</taxon>
        <taxon>BOP clade</taxon>
        <taxon>Oryzoideae</taxon>
        <taxon>Oryzeae</taxon>
        <taxon>Oryzinae</taxon>
        <taxon>Oryza</taxon>
        <taxon>Oryza meyeriana</taxon>
    </lineage>
</organism>
<name>A0A6G1BXU0_9ORYZ</name>
<proteinExistence type="predicted"/>
<sequence length="112" mass="11651">MTWSMAHDTEAGGSSWPRSHEAPAISGPEMRMAGPEVRSRPGKGGARNPPMKKKKTAPVPEGCPFVHSQWGFTGPRPRQPKKAGRAQSPGASSALRAGATEGATAALPEANP</sequence>
<feature type="region of interest" description="Disordered" evidence="1">
    <location>
        <begin position="1"/>
        <end position="112"/>
    </location>
</feature>
<protein>
    <submittedName>
        <fullName evidence="2">Uncharacterized protein</fullName>
    </submittedName>
</protein>
<accession>A0A6G1BXU0</accession>
<evidence type="ECO:0000313" key="3">
    <source>
        <dbReference type="Proteomes" id="UP000479710"/>
    </source>
</evidence>
<evidence type="ECO:0000313" key="2">
    <source>
        <dbReference type="EMBL" id="KAF0892968.1"/>
    </source>
</evidence>
<evidence type="ECO:0000256" key="1">
    <source>
        <dbReference type="SAM" id="MobiDB-lite"/>
    </source>
</evidence>
<dbReference type="AlphaFoldDB" id="A0A6G1BXU0"/>
<keyword evidence="3" id="KW-1185">Reference proteome</keyword>